<dbReference type="PANTHER" id="PTHR43201">
    <property type="entry name" value="ACYL-COA SYNTHETASE"/>
    <property type="match status" value="1"/>
</dbReference>
<dbReference type="NCBIfam" id="NF005797">
    <property type="entry name" value="PRK07638.1"/>
    <property type="match status" value="1"/>
</dbReference>
<dbReference type="InterPro" id="IPR042099">
    <property type="entry name" value="ANL_N_sf"/>
</dbReference>
<dbReference type="InterPro" id="IPR020845">
    <property type="entry name" value="AMP-binding_CS"/>
</dbReference>
<dbReference type="SUPFAM" id="SSF56801">
    <property type="entry name" value="Acetyl-CoA synthetase-like"/>
    <property type="match status" value="1"/>
</dbReference>
<dbReference type="Gene3D" id="3.40.50.12780">
    <property type="entry name" value="N-terminal domain of ligase-like"/>
    <property type="match status" value="1"/>
</dbReference>
<evidence type="ECO:0000256" key="1">
    <source>
        <dbReference type="ARBA" id="ARBA00006432"/>
    </source>
</evidence>
<accession>A0ABY9KUG2</accession>
<gene>
    <name evidence="5" type="ORF">QR721_12485</name>
</gene>
<organism evidence="5 6">
    <name type="scientific">Aciduricibacillus chroicocephali</name>
    <dbReference type="NCBI Taxonomy" id="3054939"/>
    <lineage>
        <taxon>Bacteria</taxon>
        <taxon>Bacillati</taxon>
        <taxon>Bacillota</taxon>
        <taxon>Bacilli</taxon>
        <taxon>Bacillales</taxon>
        <taxon>Bacillaceae</taxon>
        <taxon>Aciduricibacillus</taxon>
    </lineage>
</organism>
<reference evidence="5" key="1">
    <citation type="submission" date="2023-06" db="EMBL/GenBank/DDBJ databases">
        <title>A Treasure from Seagulls: Isolation and Description of Aciduricobacillus qingdaonensis gen. nov., sp. nov., a Rare Obligately Uric Acid-utilizing Member in the Family Bacillaceae.</title>
        <authorList>
            <person name="Liu W."/>
            <person name="Wang B."/>
        </authorList>
    </citation>
    <scope>NUCLEOTIDE SEQUENCE</scope>
    <source>
        <strain evidence="5">44XB</strain>
    </source>
</reference>
<evidence type="ECO:0000256" key="2">
    <source>
        <dbReference type="ARBA" id="ARBA00022598"/>
    </source>
</evidence>
<dbReference type="EMBL" id="CP129113">
    <property type="protein sequence ID" value="WLV24443.1"/>
    <property type="molecule type" value="Genomic_DNA"/>
</dbReference>
<evidence type="ECO:0000259" key="4">
    <source>
        <dbReference type="Pfam" id="PF13193"/>
    </source>
</evidence>
<dbReference type="InterPro" id="IPR025110">
    <property type="entry name" value="AMP-bd_C"/>
</dbReference>
<dbReference type="Proteomes" id="UP001180087">
    <property type="component" value="Chromosome"/>
</dbReference>
<feature type="domain" description="AMP-binding enzyme C-terminal" evidence="4">
    <location>
        <begin position="395"/>
        <end position="467"/>
    </location>
</feature>
<dbReference type="PANTHER" id="PTHR43201:SF5">
    <property type="entry name" value="MEDIUM-CHAIN ACYL-COA LIGASE ACSF2, MITOCHONDRIAL"/>
    <property type="match status" value="1"/>
</dbReference>
<dbReference type="Pfam" id="PF13193">
    <property type="entry name" value="AMP-binding_C"/>
    <property type="match status" value="1"/>
</dbReference>
<evidence type="ECO:0000313" key="5">
    <source>
        <dbReference type="EMBL" id="WLV24443.1"/>
    </source>
</evidence>
<dbReference type="InterPro" id="IPR000873">
    <property type="entry name" value="AMP-dep_synth/lig_dom"/>
</dbReference>
<dbReference type="Pfam" id="PF00501">
    <property type="entry name" value="AMP-binding"/>
    <property type="match status" value="1"/>
</dbReference>
<evidence type="ECO:0000259" key="3">
    <source>
        <dbReference type="Pfam" id="PF00501"/>
    </source>
</evidence>
<sequence>MVGITDSYRTHADTLPDKLAIRCGEEAVNYGDWHERIERTANWLHSLEASRKVIAFLIPNGIPFLQLFAGAAHAGWTALPLDSKWTKQEIAVRLEVARPSIVIGPDEMFAERLNPITLPECLEKISHMPTGCMAHLYSQSGPFYMGFTSGTTGLPKAFVRSQRSWVDSFQCSEKDFGVLGTETILVPGSLISSHFLYGAIHALHAGATVILLEKFNALSVRELLESGSIHTVYVVPTMVEALIREGISDLPCAVKAISSGAKWQESVKAKLVQLGFQPFELYGASELSFVTVMAEGETSGHPACVGKACIGVGIEIRDNDGTEVQAGETGKIFVRSGLLFDGYLGENHNLEDIRDERGFITVDDMGWLDDRGYLHVAGREKNMILYGGLNIFPEEIERVLGSCPHVDEVAVIGRKDAYWGEIAVAVVRGKTTKLELQRWCKSQGLAAYKVPRQFYFIEEMPYTTSGKVARAELRDRFGKERSE</sequence>
<keyword evidence="6" id="KW-1185">Reference proteome</keyword>
<comment type="similarity">
    <text evidence="1">Belongs to the ATP-dependent AMP-binding enzyme family.</text>
</comment>
<keyword evidence="2" id="KW-0436">Ligase</keyword>
<dbReference type="InterPro" id="IPR045851">
    <property type="entry name" value="AMP-bd_C_sf"/>
</dbReference>
<dbReference type="RefSeq" id="WP_348027470.1">
    <property type="nucleotide sequence ID" value="NZ_CP129113.1"/>
</dbReference>
<dbReference type="PROSITE" id="PS00455">
    <property type="entry name" value="AMP_BINDING"/>
    <property type="match status" value="1"/>
</dbReference>
<feature type="domain" description="AMP-dependent synthetase/ligase" evidence="3">
    <location>
        <begin position="10"/>
        <end position="344"/>
    </location>
</feature>
<protein>
    <submittedName>
        <fullName evidence="5">AMP-binding protein</fullName>
    </submittedName>
</protein>
<dbReference type="Gene3D" id="3.30.300.30">
    <property type="match status" value="1"/>
</dbReference>
<evidence type="ECO:0000313" key="6">
    <source>
        <dbReference type="Proteomes" id="UP001180087"/>
    </source>
</evidence>
<name>A0ABY9KUG2_9BACI</name>
<proteinExistence type="inferred from homology"/>